<dbReference type="PANTHER" id="PTHR35894:SF1">
    <property type="entry name" value="PHOSPHORIBULOKINASE _ URIDINE KINASE FAMILY"/>
    <property type="match status" value="1"/>
</dbReference>
<evidence type="ECO:0000313" key="2">
    <source>
        <dbReference type="Proteomes" id="UP000071859"/>
    </source>
</evidence>
<comment type="caution">
    <text evidence="1">The sequence shown here is derived from an EMBL/GenBank/DDBJ whole genome shotgun (WGS) entry which is preliminary data.</text>
</comment>
<evidence type="ECO:0000313" key="1">
    <source>
        <dbReference type="EMBL" id="SAL06880.1"/>
    </source>
</evidence>
<dbReference type="Proteomes" id="UP000071859">
    <property type="component" value="Unassembled WGS sequence"/>
</dbReference>
<dbReference type="EMBL" id="FCOX02000143">
    <property type="protein sequence ID" value="SAL06880.1"/>
    <property type="molecule type" value="Genomic_DNA"/>
</dbReference>
<dbReference type="InterPro" id="IPR052026">
    <property type="entry name" value="ExeA_AAA_ATPase_DNA-bind"/>
</dbReference>
<protein>
    <submittedName>
        <fullName evidence="1">Uncharacterized protein</fullName>
    </submittedName>
</protein>
<accession>A0A158EJI2</accession>
<reference evidence="1" key="1">
    <citation type="submission" date="2016-01" db="EMBL/GenBank/DDBJ databases">
        <authorList>
            <person name="Peeters C."/>
        </authorList>
    </citation>
    <scope>NUCLEOTIDE SEQUENCE</scope>
    <source>
        <strain evidence="1">LMG 29321</strain>
    </source>
</reference>
<dbReference type="PANTHER" id="PTHR35894">
    <property type="entry name" value="GENERAL SECRETION PATHWAY PROTEIN A-RELATED"/>
    <property type="match status" value="1"/>
</dbReference>
<dbReference type="AlphaFoldDB" id="A0A158EJI2"/>
<sequence length="146" mass="16329">MTLCSTLIDESQNLPPEFFRDLPAFLNFAMDARDLLTVWLAGHPSLASQLERAPYAALDSRIQVRVHLTPVLERERFAQLIAHALNTAGCTHTLLSDSGIEQLREASRGIPRQAGRILRNAMRLAVPKGLTHIPDDLLQRAIEEVR</sequence>
<name>A0A158EJI2_9BURK</name>
<dbReference type="SUPFAM" id="SSF52540">
    <property type="entry name" value="P-loop containing nucleoside triphosphate hydrolases"/>
    <property type="match status" value="1"/>
</dbReference>
<gene>
    <name evidence="1" type="ORF">AWB78_08298</name>
</gene>
<dbReference type="InterPro" id="IPR027417">
    <property type="entry name" value="P-loop_NTPase"/>
</dbReference>
<organism evidence="1 2">
    <name type="scientific">Caballeronia calidae</name>
    <dbReference type="NCBI Taxonomy" id="1777139"/>
    <lineage>
        <taxon>Bacteria</taxon>
        <taxon>Pseudomonadati</taxon>
        <taxon>Pseudomonadota</taxon>
        <taxon>Betaproteobacteria</taxon>
        <taxon>Burkholderiales</taxon>
        <taxon>Burkholderiaceae</taxon>
        <taxon>Caballeronia</taxon>
    </lineage>
</organism>
<keyword evidence="2" id="KW-1185">Reference proteome</keyword>
<proteinExistence type="predicted"/>